<protein>
    <submittedName>
        <fullName evidence="1">Uncharacterized protein</fullName>
    </submittedName>
</protein>
<dbReference type="Proteomes" id="UP000193427">
    <property type="component" value="Chromosome"/>
</dbReference>
<evidence type="ECO:0000313" key="2">
    <source>
        <dbReference type="Proteomes" id="UP000193427"/>
    </source>
</evidence>
<name>A0A1W6LD59_9BURK</name>
<accession>A0A1W6LD59</accession>
<evidence type="ECO:0000313" key="1">
    <source>
        <dbReference type="EMBL" id="ARN22215.1"/>
    </source>
</evidence>
<dbReference type="AlphaFoldDB" id="A0A1W6LD59"/>
<sequence>MLSAACITTPLPGVPVQEVDPAAVRGCTWTTDLEVTAMRDSGSPAADLQRVKELLLSQARERGATHLVVTERDLRFALALARGSAYRCG</sequence>
<organism evidence="1 2">
    <name type="scientific">Piscinibacter gummiphilus</name>
    <dbReference type="NCBI Taxonomy" id="946333"/>
    <lineage>
        <taxon>Bacteria</taxon>
        <taxon>Pseudomonadati</taxon>
        <taxon>Pseudomonadota</taxon>
        <taxon>Betaproteobacteria</taxon>
        <taxon>Burkholderiales</taxon>
        <taxon>Sphaerotilaceae</taxon>
        <taxon>Piscinibacter</taxon>
    </lineage>
</organism>
<reference evidence="1 2" key="1">
    <citation type="submission" date="2016-04" db="EMBL/GenBank/DDBJ databases">
        <title>Complete genome sequence of natural rubber-degrading, novel Gram-negative bacterium, Rhizobacter gummiphilus strain NS21.</title>
        <authorList>
            <person name="Tabata M."/>
            <person name="Kasai D."/>
            <person name="Fukuda M."/>
        </authorList>
    </citation>
    <scope>NUCLEOTIDE SEQUENCE [LARGE SCALE GENOMIC DNA]</scope>
    <source>
        <strain evidence="1 2">NS21</strain>
    </source>
</reference>
<dbReference type="EMBL" id="CP015118">
    <property type="protein sequence ID" value="ARN22215.1"/>
    <property type="molecule type" value="Genomic_DNA"/>
</dbReference>
<dbReference type="KEGG" id="rgu:A4W93_21215"/>
<proteinExistence type="predicted"/>
<gene>
    <name evidence="1" type="ORF">A4W93_21215</name>
</gene>
<dbReference type="STRING" id="946333.A4W93_21215"/>
<keyword evidence="2" id="KW-1185">Reference proteome</keyword>